<evidence type="ECO:0000259" key="6">
    <source>
        <dbReference type="Pfam" id="PF00999"/>
    </source>
</evidence>
<evidence type="ECO:0000313" key="7">
    <source>
        <dbReference type="EMBL" id="SFO39329.1"/>
    </source>
</evidence>
<evidence type="ECO:0000256" key="1">
    <source>
        <dbReference type="ARBA" id="ARBA00004141"/>
    </source>
</evidence>
<dbReference type="Gene3D" id="1.20.1530.20">
    <property type="match status" value="1"/>
</dbReference>
<proteinExistence type="predicted"/>
<evidence type="ECO:0000256" key="4">
    <source>
        <dbReference type="ARBA" id="ARBA00023136"/>
    </source>
</evidence>
<dbReference type="STRING" id="1527.SAMN04489757_12243"/>
<protein>
    <submittedName>
        <fullName evidence="7">Kef-type K+ transport system, membrane component KefB</fullName>
    </submittedName>
</protein>
<feature type="transmembrane region" description="Helical" evidence="5">
    <location>
        <begin position="366"/>
        <end position="390"/>
    </location>
</feature>
<feature type="transmembrane region" description="Helical" evidence="5">
    <location>
        <begin position="228"/>
        <end position="261"/>
    </location>
</feature>
<dbReference type="AlphaFoldDB" id="A0A1I5GTR8"/>
<dbReference type="OrthoDB" id="9778229at2"/>
<feature type="transmembrane region" description="Helical" evidence="5">
    <location>
        <begin position="12"/>
        <end position="28"/>
    </location>
</feature>
<evidence type="ECO:0000313" key="8">
    <source>
        <dbReference type="Proteomes" id="UP000198806"/>
    </source>
</evidence>
<evidence type="ECO:0000256" key="3">
    <source>
        <dbReference type="ARBA" id="ARBA00022989"/>
    </source>
</evidence>
<dbReference type="RefSeq" id="WP_091687268.1">
    <property type="nucleotide sequence ID" value="NZ_BAABFM010000004.1"/>
</dbReference>
<feature type="transmembrane region" description="Helical" evidence="5">
    <location>
        <begin position="97"/>
        <end position="120"/>
    </location>
</feature>
<dbReference type="GO" id="GO:0015297">
    <property type="term" value="F:antiporter activity"/>
    <property type="evidence" value="ECO:0007669"/>
    <property type="project" value="InterPro"/>
</dbReference>
<keyword evidence="2 5" id="KW-0812">Transmembrane</keyword>
<feature type="transmembrane region" description="Helical" evidence="5">
    <location>
        <begin position="126"/>
        <end position="146"/>
    </location>
</feature>
<dbReference type="EMBL" id="FOWD01000022">
    <property type="protein sequence ID" value="SFO39329.1"/>
    <property type="molecule type" value="Genomic_DNA"/>
</dbReference>
<sequence>MKNILSQLNDTTIVLLSLSVILLAGFLLTRITKLAKLPNVTGYIIAGVLIGPYVLNLVPSDIVKNMGFVSDIALAFIAFGVGRFFKKEAFQETGFGIIVITLLESLLAGILVTICMHYIFRLDWNFCLLLGAIATATAPASTMVTIRQYHARGNFVNTLLQVVALDDAVCLVAFSIATAVINANTGASVSVSEIVLPLAYNIGALAIGFVSGIGLSKLMTSKRSEDNRLILTISLLLGIAGLCAAVDISPLLSCMLFSTTYINMTKDKELYKQVEKFTPPILSIFFVLSGMSLDINSFNTLGIIGASYFIIRIAGKYLGAYLGCRMAKTPKAVRNYLGLALIPQAGVAIGLAFLGKRVLPDAMGNMLLTIILSSSVLYELIGPACAKIALIYSGSIKKEKLTISDDKAKLTVDETQEEDLNVLQRSS</sequence>
<reference evidence="7" key="1">
    <citation type="submission" date="2016-10" db="EMBL/GenBank/DDBJ databases">
        <authorList>
            <person name="de Groot N.N."/>
        </authorList>
    </citation>
    <scope>NUCLEOTIDE SEQUENCE [LARGE SCALE GENOMIC DNA]</scope>
    <source>
        <strain evidence="7">DSM 1283</strain>
    </source>
</reference>
<gene>
    <name evidence="7" type="ORF">SAMN04489757_12243</name>
</gene>
<dbReference type="GO" id="GO:1902600">
    <property type="term" value="P:proton transmembrane transport"/>
    <property type="evidence" value="ECO:0007669"/>
    <property type="project" value="InterPro"/>
</dbReference>
<evidence type="ECO:0000256" key="5">
    <source>
        <dbReference type="SAM" id="Phobius"/>
    </source>
</evidence>
<feature type="domain" description="Cation/H+ exchanger transmembrane" evidence="6">
    <location>
        <begin position="21"/>
        <end position="376"/>
    </location>
</feature>
<comment type="subcellular location">
    <subcellularLocation>
        <location evidence="1">Membrane</location>
        <topology evidence="1">Multi-pass membrane protein</topology>
    </subcellularLocation>
</comment>
<dbReference type="PANTHER" id="PTHR43021">
    <property type="entry name" value="NA(+)/H(+) ANTIPORTER-RELATED"/>
    <property type="match status" value="1"/>
</dbReference>
<keyword evidence="4 5" id="KW-0472">Membrane</keyword>
<feature type="transmembrane region" description="Helical" evidence="5">
    <location>
        <begin position="40"/>
        <end position="59"/>
    </location>
</feature>
<dbReference type="GO" id="GO:0016020">
    <property type="term" value="C:membrane"/>
    <property type="evidence" value="ECO:0007669"/>
    <property type="project" value="UniProtKB-SubCell"/>
</dbReference>
<dbReference type="PANTHER" id="PTHR43021:SF2">
    <property type="entry name" value="CATION_H+ EXCHANGER DOMAIN-CONTAINING PROTEIN"/>
    <property type="match status" value="1"/>
</dbReference>
<keyword evidence="3 5" id="KW-1133">Transmembrane helix</keyword>
<keyword evidence="8" id="KW-1185">Reference proteome</keyword>
<dbReference type="InterPro" id="IPR038770">
    <property type="entry name" value="Na+/solute_symporter_sf"/>
</dbReference>
<feature type="transmembrane region" description="Helical" evidence="5">
    <location>
        <begin position="194"/>
        <end position="216"/>
    </location>
</feature>
<evidence type="ECO:0000256" key="2">
    <source>
        <dbReference type="ARBA" id="ARBA00022692"/>
    </source>
</evidence>
<dbReference type="Pfam" id="PF00999">
    <property type="entry name" value="Na_H_Exchanger"/>
    <property type="match status" value="1"/>
</dbReference>
<dbReference type="Proteomes" id="UP000198806">
    <property type="component" value="Unassembled WGS sequence"/>
</dbReference>
<accession>A0A1I5GTR8</accession>
<name>A0A1I5GTR8_9FIRM</name>
<organism evidence="7 8">
    <name type="scientific">Anaerocolumna aminovalerica</name>
    <dbReference type="NCBI Taxonomy" id="1527"/>
    <lineage>
        <taxon>Bacteria</taxon>
        <taxon>Bacillati</taxon>
        <taxon>Bacillota</taxon>
        <taxon>Clostridia</taxon>
        <taxon>Lachnospirales</taxon>
        <taxon>Lachnospiraceae</taxon>
        <taxon>Anaerocolumna</taxon>
    </lineage>
</organism>
<dbReference type="InterPro" id="IPR006153">
    <property type="entry name" value="Cation/H_exchanger_TM"/>
</dbReference>
<feature type="transmembrane region" description="Helical" evidence="5">
    <location>
        <begin position="332"/>
        <end position="354"/>
    </location>
</feature>
<feature type="transmembrane region" description="Helical" evidence="5">
    <location>
        <begin position="65"/>
        <end position="85"/>
    </location>
</feature>